<feature type="region of interest" description="Disordered" evidence="6">
    <location>
        <begin position="250"/>
        <end position="281"/>
    </location>
</feature>
<dbReference type="InterPro" id="IPR005158">
    <property type="entry name" value="BTAD"/>
</dbReference>
<evidence type="ECO:0000256" key="1">
    <source>
        <dbReference type="ARBA" id="ARBA00005820"/>
    </source>
</evidence>
<dbReference type="SMART" id="SM01043">
    <property type="entry name" value="BTAD"/>
    <property type="match status" value="1"/>
</dbReference>
<keyword evidence="5" id="KW-0175">Coiled coil</keyword>
<dbReference type="InterPro" id="IPR036388">
    <property type="entry name" value="WH-like_DNA-bd_sf"/>
</dbReference>
<gene>
    <name evidence="9" type="ORF">Plo01_05010</name>
</gene>
<dbReference type="AlphaFoldDB" id="A0A8J3W2S5"/>
<feature type="coiled-coil region" evidence="5">
    <location>
        <begin position="292"/>
        <end position="319"/>
    </location>
</feature>
<dbReference type="SMART" id="SM00862">
    <property type="entry name" value="Trans_reg_C"/>
    <property type="match status" value="1"/>
</dbReference>
<dbReference type="SUPFAM" id="SSF48452">
    <property type="entry name" value="TPR-like"/>
    <property type="match status" value="1"/>
</dbReference>
<dbReference type="InterPro" id="IPR016032">
    <property type="entry name" value="Sig_transdc_resp-reg_C-effctor"/>
</dbReference>
<dbReference type="Gene3D" id="1.10.10.10">
    <property type="entry name" value="Winged helix-like DNA-binding domain superfamily/Winged helix DNA-binding domain"/>
    <property type="match status" value="1"/>
</dbReference>
<protein>
    <submittedName>
        <fullName evidence="9">Uncharacterized protein</fullName>
    </submittedName>
</protein>
<dbReference type="EMBL" id="BOOH01000004">
    <property type="protein sequence ID" value="GIH74072.1"/>
    <property type="molecule type" value="Genomic_DNA"/>
</dbReference>
<dbReference type="RefSeq" id="WP_203888815.1">
    <property type="nucleotide sequence ID" value="NZ_BOOH01000004.1"/>
</dbReference>
<dbReference type="InterPro" id="IPR011990">
    <property type="entry name" value="TPR-like_helical_dom_sf"/>
</dbReference>
<dbReference type="GO" id="GO:0000160">
    <property type="term" value="P:phosphorelay signal transduction system"/>
    <property type="evidence" value="ECO:0007669"/>
    <property type="project" value="InterPro"/>
</dbReference>
<dbReference type="InterPro" id="IPR001867">
    <property type="entry name" value="OmpR/PhoB-type_DNA-bd"/>
</dbReference>
<evidence type="ECO:0000256" key="3">
    <source>
        <dbReference type="ARBA" id="ARBA00023125"/>
    </source>
</evidence>
<dbReference type="PANTHER" id="PTHR35807">
    <property type="entry name" value="TRANSCRIPTIONAL REGULATOR REDD-RELATED"/>
    <property type="match status" value="1"/>
</dbReference>
<dbReference type="GO" id="GO:0006355">
    <property type="term" value="P:regulation of DNA-templated transcription"/>
    <property type="evidence" value="ECO:0007669"/>
    <property type="project" value="InterPro"/>
</dbReference>
<evidence type="ECO:0000313" key="10">
    <source>
        <dbReference type="Proteomes" id="UP000616724"/>
    </source>
</evidence>
<keyword evidence="3" id="KW-0238">DNA-binding</keyword>
<dbReference type="CDD" id="cd15831">
    <property type="entry name" value="BTAD"/>
    <property type="match status" value="1"/>
</dbReference>
<feature type="domain" description="Bacterial transcriptional activator" evidence="8">
    <location>
        <begin position="95"/>
        <end position="240"/>
    </location>
</feature>
<dbReference type="PANTHER" id="PTHR35807:SF1">
    <property type="entry name" value="TRANSCRIPTIONAL REGULATOR REDD"/>
    <property type="match status" value="1"/>
</dbReference>
<keyword evidence="4" id="KW-0804">Transcription</keyword>
<dbReference type="GO" id="GO:0003677">
    <property type="term" value="F:DNA binding"/>
    <property type="evidence" value="ECO:0007669"/>
    <property type="project" value="UniProtKB-KW"/>
</dbReference>
<evidence type="ECO:0000256" key="6">
    <source>
        <dbReference type="SAM" id="MobiDB-lite"/>
    </source>
</evidence>
<feature type="domain" description="OmpR/PhoB-type" evidence="7">
    <location>
        <begin position="15"/>
        <end position="88"/>
    </location>
</feature>
<evidence type="ECO:0000259" key="7">
    <source>
        <dbReference type="SMART" id="SM00862"/>
    </source>
</evidence>
<proteinExistence type="inferred from homology"/>
<accession>A0A8J3W2S5</accession>
<comment type="similarity">
    <text evidence="1">Belongs to the AfsR/DnrI/RedD regulatory family.</text>
</comment>
<name>A0A8J3W2S5_9ACTN</name>
<organism evidence="9 10">
    <name type="scientific">Planobispora longispora</name>
    <dbReference type="NCBI Taxonomy" id="28887"/>
    <lineage>
        <taxon>Bacteria</taxon>
        <taxon>Bacillati</taxon>
        <taxon>Actinomycetota</taxon>
        <taxon>Actinomycetes</taxon>
        <taxon>Streptosporangiales</taxon>
        <taxon>Streptosporangiaceae</taxon>
        <taxon>Planobispora</taxon>
    </lineage>
</organism>
<evidence type="ECO:0000313" key="9">
    <source>
        <dbReference type="EMBL" id="GIH74072.1"/>
    </source>
</evidence>
<keyword evidence="10" id="KW-1185">Reference proteome</keyword>
<evidence type="ECO:0000256" key="5">
    <source>
        <dbReference type="SAM" id="Coils"/>
    </source>
</evidence>
<evidence type="ECO:0000256" key="2">
    <source>
        <dbReference type="ARBA" id="ARBA00023015"/>
    </source>
</evidence>
<dbReference type="InterPro" id="IPR051677">
    <property type="entry name" value="AfsR-DnrI-RedD_regulator"/>
</dbReference>
<evidence type="ECO:0000256" key="4">
    <source>
        <dbReference type="ARBA" id="ARBA00023163"/>
    </source>
</evidence>
<dbReference type="Pfam" id="PF03704">
    <property type="entry name" value="BTAD"/>
    <property type="match status" value="1"/>
</dbReference>
<dbReference type="SUPFAM" id="SSF46894">
    <property type="entry name" value="C-terminal effector domain of the bipartite response regulators"/>
    <property type="match status" value="1"/>
</dbReference>
<sequence>MEFRILGALEIAHANRTIPLGGSRRRALLAALLLRANEAVSVGYLAEAIWERIPASACSNLRTHIAGLRHALTPAGARLVTEPSGYRLSVGDGELDLLRFEEAAARGAELMGRGEIDAAADHIHAALRIWRGTPLQGLPLGPLLQAEVARLEERRLRVVEQWLAVRRACGAHHDAVGELRRLVAEHPLRESLWSHLMATLHESGRTAEALQAYQEARRLLREQLGIDPGPELQRAHQRILRGQTVPQAPKIAQPRALRRETTPGGTPARSPAESAVPREGPPSLVTLLRVQNTALLEQCARLTAANERLTSRVAELEGRPAHPRNRMGVG</sequence>
<dbReference type="Gene3D" id="1.25.40.10">
    <property type="entry name" value="Tetratricopeptide repeat domain"/>
    <property type="match status" value="1"/>
</dbReference>
<dbReference type="Proteomes" id="UP000616724">
    <property type="component" value="Unassembled WGS sequence"/>
</dbReference>
<comment type="caution">
    <text evidence="9">The sequence shown here is derived from an EMBL/GenBank/DDBJ whole genome shotgun (WGS) entry which is preliminary data.</text>
</comment>
<reference evidence="9 10" key="1">
    <citation type="submission" date="2021-01" db="EMBL/GenBank/DDBJ databases">
        <title>Whole genome shotgun sequence of Planobispora longispora NBRC 13918.</title>
        <authorList>
            <person name="Komaki H."/>
            <person name="Tamura T."/>
        </authorList>
    </citation>
    <scope>NUCLEOTIDE SEQUENCE [LARGE SCALE GENOMIC DNA]</scope>
    <source>
        <strain evidence="9 10">NBRC 13918</strain>
    </source>
</reference>
<keyword evidence="2" id="KW-0805">Transcription regulation</keyword>
<dbReference type="Pfam" id="PF00486">
    <property type="entry name" value="Trans_reg_C"/>
    <property type="match status" value="1"/>
</dbReference>
<evidence type="ECO:0000259" key="8">
    <source>
        <dbReference type="SMART" id="SM01043"/>
    </source>
</evidence>